<dbReference type="SUPFAM" id="SSF51735">
    <property type="entry name" value="NAD(P)-binding Rossmann-fold domains"/>
    <property type="match status" value="1"/>
</dbReference>
<gene>
    <name evidence="2" type="ordered locus">Deba_2770</name>
</gene>
<keyword evidence="3" id="KW-1185">Reference proteome</keyword>
<dbReference type="EMBL" id="CP002085">
    <property type="protein sequence ID" value="ADK86124.1"/>
    <property type="molecule type" value="Genomic_DNA"/>
</dbReference>
<dbReference type="GO" id="GO:0004029">
    <property type="term" value="F:aldehyde dehydrogenase (NAD+) activity"/>
    <property type="evidence" value="ECO:0007669"/>
    <property type="project" value="TreeGrafter"/>
</dbReference>
<organism evidence="2 3">
    <name type="scientific">Desulfarculus baarsii (strain ATCC 33931 / DSM 2075 / LMG 7858 / VKM B-1802 / 2st14)</name>
    <dbReference type="NCBI Taxonomy" id="644282"/>
    <lineage>
        <taxon>Bacteria</taxon>
        <taxon>Pseudomonadati</taxon>
        <taxon>Thermodesulfobacteriota</taxon>
        <taxon>Desulfarculia</taxon>
        <taxon>Desulfarculales</taxon>
        <taxon>Desulfarculaceae</taxon>
        <taxon>Desulfarculus</taxon>
    </lineage>
</organism>
<dbReference type="InterPro" id="IPR036291">
    <property type="entry name" value="NAD(P)-bd_dom_sf"/>
</dbReference>
<dbReference type="Gene3D" id="3.40.50.720">
    <property type="entry name" value="NAD(P)-binding Rossmann-like Domain"/>
    <property type="match status" value="1"/>
</dbReference>
<evidence type="ECO:0000313" key="2">
    <source>
        <dbReference type="EMBL" id="ADK86124.1"/>
    </source>
</evidence>
<dbReference type="PANTHER" id="PTHR48079:SF6">
    <property type="entry name" value="NAD(P)-BINDING DOMAIN-CONTAINING PROTEIN-RELATED"/>
    <property type="match status" value="1"/>
</dbReference>
<dbReference type="KEGG" id="dbr:Deba_2770"/>
<dbReference type="eggNOG" id="COG0451">
    <property type="taxonomic scope" value="Bacteria"/>
</dbReference>
<dbReference type="HOGENOM" id="CLU_007383_6_1_7"/>
<evidence type="ECO:0000259" key="1">
    <source>
        <dbReference type="Pfam" id="PF01370"/>
    </source>
</evidence>
<dbReference type="AlphaFoldDB" id="E1QM81"/>
<dbReference type="STRING" id="644282.Deba_2770"/>
<name>E1QM81_DESB2</name>
<proteinExistence type="predicted"/>
<dbReference type="OrthoDB" id="9804595at2"/>
<dbReference type="Pfam" id="PF01370">
    <property type="entry name" value="Epimerase"/>
    <property type="match status" value="1"/>
</dbReference>
<accession>E1QM81</accession>
<dbReference type="InterPro" id="IPR051783">
    <property type="entry name" value="NAD(P)-dependent_oxidoreduct"/>
</dbReference>
<reference evidence="2 3" key="1">
    <citation type="journal article" date="2010" name="Stand. Genomic Sci.">
        <title>Complete genome sequence of Desulfarculus baarsii type strain (2st14).</title>
        <authorList>
            <person name="Sun H."/>
            <person name="Spring S."/>
            <person name="Lapidus A."/>
            <person name="Davenport K."/>
            <person name="Del Rio T.G."/>
            <person name="Tice H."/>
            <person name="Nolan M."/>
            <person name="Copeland A."/>
            <person name="Cheng J.F."/>
            <person name="Lucas S."/>
            <person name="Tapia R."/>
            <person name="Goodwin L."/>
            <person name="Pitluck S."/>
            <person name="Ivanova N."/>
            <person name="Pagani I."/>
            <person name="Mavromatis K."/>
            <person name="Ovchinnikova G."/>
            <person name="Pati A."/>
            <person name="Chen A."/>
            <person name="Palaniappan K."/>
            <person name="Hauser L."/>
            <person name="Chang Y.J."/>
            <person name="Jeffries C.D."/>
            <person name="Detter J.C."/>
            <person name="Han C."/>
            <person name="Rohde M."/>
            <person name="Brambilla E."/>
            <person name="Goker M."/>
            <person name="Woyke T."/>
            <person name="Bristow J."/>
            <person name="Eisen J.A."/>
            <person name="Markowitz V."/>
            <person name="Hugenholtz P."/>
            <person name="Kyrpides N.C."/>
            <person name="Klenk H.P."/>
            <person name="Land M."/>
        </authorList>
    </citation>
    <scope>NUCLEOTIDE SEQUENCE [LARGE SCALE GENOMIC DNA]</scope>
    <source>
        <strain evidence="3">ATCC 33931 / DSM 2075 / LMG 7858 / VKM B-1802 / 2st14</strain>
    </source>
</reference>
<protein>
    <submittedName>
        <fullName evidence="2">NAD-dependent epimerase/dehydratase</fullName>
    </submittedName>
</protein>
<dbReference type="RefSeq" id="WP_013259563.1">
    <property type="nucleotide sequence ID" value="NC_014365.1"/>
</dbReference>
<evidence type="ECO:0000313" key="3">
    <source>
        <dbReference type="Proteomes" id="UP000009047"/>
    </source>
</evidence>
<dbReference type="InterPro" id="IPR001509">
    <property type="entry name" value="Epimerase_deHydtase"/>
</dbReference>
<dbReference type="Proteomes" id="UP000009047">
    <property type="component" value="Chromosome"/>
</dbReference>
<dbReference type="GO" id="GO:0005737">
    <property type="term" value="C:cytoplasm"/>
    <property type="evidence" value="ECO:0007669"/>
    <property type="project" value="TreeGrafter"/>
</dbReference>
<dbReference type="PANTHER" id="PTHR48079">
    <property type="entry name" value="PROTEIN YEEZ"/>
    <property type="match status" value="1"/>
</dbReference>
<sequence length="324" mass="34385">MALVLVSGAAGFVGVALCQALLAAGHDVRPLVRRPEQAARLAAMGAGPAVIGDLGQAIDWPKALAGVEAIVHLAAVVHQMGRHAAGAAEHMRVNLKATEALALAAAGRVARLVFLSTVKVHGESTPPGRPFVESQTPRPQGPYARSKHLAEQALTAIAAQGGFRLVSLRPPLVHGPGVGANFRLLLRAVHGRWPLPLALARAPRSLLYVENLTSAIILALEHPAAEGAYLLRDGQDVGVAELLTRLGLAMGRPARLWPVPLPALGLAARVVGKAEQLRRLTEGLCVDDRRLRHELGWRPPCDLDEGLRRTARWYAGAPERLGRP</sequence>
<feature type="domain" description="NAD-dependent epimerase/dehydratase" evidence="1">
    <location>
        <begin position="4"/>
        <end position="226"/>
    </location>
</feature>